<evidence type="ECO:0000313" key="2">
    <source>
        <dbReference type="EMBL" id="BCR35721.1"/>
    </source>
</evidence>
<accession>A0A7U9XUG8</accession>
<dbReference type="GO" id="GO:0015385">
    <property type="term" value="F:sodium:proton antiporter activity"/>
    <property type="evidence" value="ECO:0007669"/>
    <property type="project" value="TreeGrafter"/>
</dbReference>
<gene>
    <name evidence="2" type="ORF">MPAN_006140</name>
</gene>
<dbReference type="NCBIfam" id="NF009314">
    <property type="entry name" value="PRK12674.1-2"/>
    <property type="match status" value="1"/>
</dbReference>
<name>A0A7U9XUG8_9MOLU</name>
<dbReference type="RefSeq" id="WP_176238559.1">
    <property type="nucleotide sequence ID" value="NZ_AP024412.1"/>
</dbReference>
<comment type="similarity">
    <text evidence="1">Belongs to the CPA3 antiporters (TC 2.A.63) subunit G family.</text>
</comment>
<dbReference type="PANTHER" id="PTHR34703">
    <property type="entry name" value="ANTIPORTER SUBUNIT MNHG2-RELATED"/>
    <property type="match status" value="1"/>
</dbReference>
<evidence type="ECO:0000256" key="1">
    <source>
        <dbReference type="ARBA" id="ARBA00008404"/>
    </source>
</evidence>
<organism evidence="2 3">
    <name type="scientific">Mariniplasma anaerobium</name>
    <dbReference type="NCBI Taxonomy" id="2735436"/>
    <lineage>
        <taxon>Bacteria</taxon>
        <taxon>Bacillati</taxon>
        <taxon>Mycoplasmatota</taxon>
        <taxon>Mollicutes</taxon>
        <taxon>Acholeplasmatales</taxon>
        <taxon>Acholeplasmataceae</taxon>
        <taxon>Mariniplasma</taxon>
    </lineage>
</organism>
<dbReference type="NCBIfam" id="TIGR01300">
    <property type="entry name" value="CPA3_mnhG_phaG"/>
    <property type="match status" value="1"/>
</dbReference>
<dbReference type="PANTHER" id="PTHR34703:SF1">
    <property type="entry name" value="ANTIPORTER SUBUNIT MNHG2-RELATED"/>
    <property type="match status" value="1"/>
</dbReference>
<dbReference type="EMBL" id="AP024412">
    <property type="protein sequence ID" value="BCR35721.1"/>
    <property type="molecule type" value="Genomic_DNA"/>
</dbReference>
<dbReference type="Proteomes" id="UP000620133">
    <property type="component" value="Chromosome"/>
</dbReference>
<sequence length="109" mass="11778">MEIISYVFMTIGGLFFFLGGLGVLRMPDTFNRIQAGTKATTLGAFSILIGVAFANPSWTAKIILIIVFIAISNPIGSSVIAKATYKSNNIPDNLVIDDLKDRGEDHDNV</sequence>
<proteinExistence type="inferred from homology"/>
<dbReference type="KEGG" id="manr:MPAN_006140"/>
<dbReference type="AlphaFoldDB" id="A0A7U9XUG8"/>
<protein>
    <submittedName>
        <fullName evidence="2">Na+/H+ antiporter subunit G</fullName>
    </submittedName>
</protein>
<dbReference type="InterPro" id="IPR005133">
    <property type="entry name" value="PhaG_MnhG_YufB"/>
</dbReference>
<reference evidence="2" key="1">
    <citation type="submission" date="2021-01" db="EMBL/GenBank/DDBJ databases">
        <title>Draft genome sequence of Acholeplasmataceae bacterium strain Mahy22.</title>
        <authorList>
            <person name="Watanabe M."/>
            <person name="Kojima H."/>
            <person name="Fukui M."/>
        </authorList>
    </citation>
    <scope>NUCLEOTIDE SEQUENCE</scope>
    <source>
        <strain evidence="2">Mahy22</strain>
    </source>
</reference>
<keyword evidence="3" id="KW-1185">Reference proteome</keyword>
<dbReference type="Pfam" id="PF03334">
    <property type="entry name" value="PhaG_MnhG_YufB"/>
    <property type="match status" value="1"/>
</dbReference>
<evidence type="ECO:0000313" key="3">
    <source>
        <dbReference type="Proteomes" id="UP000620133"/>
    </source>
</evidence>